<feature type="transmembrane region" description="Helical" evidence="9">
    <location>
        <begin position="112"/>
        <end position="133"/>
    </location>
</feature>
<gene>
    <name evidence="10" type="primary">betT_3</name>
    <name evidence="10" type="ORF">GCM10025778_28930</name>
</gene>
<feature type="compositionally biased region" description="Basic and acidic residues" evidence="8">
    <location>
        <begin position="724"/>
        <end position="737"/>
    </location>
</feature>
<dbReference type="Pfam" id="PF02028">
    <property type="entry name" value="BCCT"/>
    <property type="match status" value="1"/>
</dbReference>
<evidence type="ECO:0000256" key="5">
    <source>
        <dbReference type="ARBA" id="ARBA00022692"/>
    </source>
</evidence>
<feature type="transmembrane region" description="Helical" evidence="9">
    <location>
        <begin position="72"/>
        <end position="92"/>
    </location>
</feature>
<evidence type="ECO:0000256" key="8">
    <source>
        <dbReference type="SAM" id="MobiDB-lite"/>
    </source>
</evidence>
<feature type="transmembrane region" description="Helical" evidence="9">
    <location>
        <begin position="253"/>
        <end position="271"/>
    </location>
</feature>
<organism evidence="10 11">
    <name type="scientific">Paeniglutamicibacter antarcticus</name>
    <dbReference type="NCBI Taxonomy" id="494023"/>
    <lineage>
        <taxon>Bacteria</taxon>
        <taxon>Bacillati</taxon>
        <taxon>Actinomycetota</taxon>
        <taxon>Actinomycetes</taxon>
        <taxon>Micrococcales</taxon>
        <taxon>Micrococcaceae</taxon>
        <taxon>Paeniglutamicibacter</taxon>
    </lineage>
</organism>
<evidence type="ECO:0000256" key="7">
    <source>
        <dbReference type="ARBA" id="ARBA00023136"/>
    </source>
</evidence>
<keyword evidence="4" id="KW-1003">Cell membrane</keyword>
<feature type="transmembrane region" description="Helical" evidence="9">
    <location>
        <begin position="161"/>
        <end position="184"/>
    </location>
</feature>
<evidence type="ECO:0000313" key="11">
    <source>
        <dbReference type="Proteomes" id="UP001501257"/>
    </source>
</evidence>
<evidence type="ECO:0000256" key="6">
    <source>
        <dbReference type="ARBA" id="ARBA00022989"/>
    </source>
</evidence>
<feature type="transmembrane region" description="Helical" evidence="9">
    <location>
        <begin position="212"/>
        <end position="233"/>
    </location>
</feature>
<dbReference type="Proteomes" id="UP001501257">
    <property type="component" value="Unassembled WGS sequence"/>
</dbReference>
<keyword evidence="5 9" id="KW-0812">Transmembrane</keyword>
<dbReference type="EMBL" id="BAABLK010000037">
    <property type="protein sequence ID" value="GAA5228359.1"/>
    <property type="molecule type" value="Genomic_DNA"/>
</dbReference>
<feature type="compositionally biased region" description="Polar residues" evidence="8">
    <location>
        <begin position="1"/>
        <end position="17"/>
    </location>
</feature>
<dbReference type="RefSeq" id="WP_210099416.1">
    <property type="nucleotide sequence ID" value="NZ_BAABLK010000037.1"/>
</dbReference>
<comment type="similarity">
    <text evidence="2">Belongs to the BCCT transporter (TC 2.A.15) family.</text>
</comment>
<evidence type="ECO:0000313" key="10">
    <source>
        <dbReference type="EMBL" id="GAA5228359.1"/>
    </source>
</evidence>
<keyword evidence="11" id="KW-1185">Reference proteome</keyword>
<dbReference type="InterPro" id="IPR000060">
    <property type="entry name" value="BCCT_transptr"/>
</dbReference>
<feature type="transmembrane region" description="Helical" evidence="9">
    <location>
        <begin position="467"/>
        <end position="486"/>
    </location>
</feature>
<sequence length="737" mass="80449">MSQINPPKFSDTSSSPEQHGIVPPERGPTRINKVVFFGAAAGIVAIILWAMIDKQGAAAVIGTAVAWVGATFGWWYSLIVVVVLLFVIAVAISKVGKTRLGPDHSRPSFNLFTWAAMLFAAGIGIDLMFFSVAEPVTQYLSPPVGEGSSVEAARMAVTWTLFHYGLLGWGLYALIGLALAYFAYRHNLPLSIRSALYPILGKRIHGPLGHGVDIAAVLGAIFGIATSLGIGVAQLNFGLSFMFGVEESKGIQIALIALSVVMATISVLTGVEKGIRRLSELNIILCIGLMLFILFAGKTRFLLDGIVQNIGDTLALFPGMALNTFAYDRPDEWLNGWTLFFWAWWIAWAPFVGLFLARISRGRTIRQFVTGVLVVPFAFILLWISIFGNSALSLVMGGNTKFGDVAMNTPERGFYSLLEQYPAVPLVAGIATFTGLLFYVTSADSGALVMANFTSHLKDAESDGPKWVRVFWAVATGLLTLAMLLIDGVSTLQQATVIMGLPFSVVLVFIMLGLYRALRIERSLAGSYKKTLHTVLSSRTGQDGSEYHRSWHERLARAMSYPSDKQAQHFVKDVVEPALEEVKAEFIAAGASGEITIDPVGQLGIDSVDLLIRHGAERPFKYQVYPVQLSVPHYVRGVSPGETYYRMEVFSQEGSHGYDLMGRSREQIIADVLDQYEVHMLFLRVQSETAGSSKVSDASPDKSNWDTDFDTGMISAINPFNQPTDRDGDPAMEQEKA</sequence>
<comment type="subcellular location">
    <subcellularLocation>
        <location evidence="1">Cell membrane</location>
        <topology evidence="1">Multi-pass membrane protein</topology>
    </subcellularLocation>
</comment>
<feature type="transmembrane region" description="Helical" evidence="9">
    <location>
        <begin position="421"/>
        <end position="440"/>
    </location>
</feature>
<feature type="transmembrane region" description="Helical" evidence="9">
    <location>
        <begin position="492"/>
        <end position="515"/>
    </location>
</feature>
<evidence type="ECO:0000256" key="4">
    <source>
        <dbReference type="ARBA" id="ARBA00022475"/>
    </source>
</evidence>
<dbReference type="PROSITE" id="PS01303">
    <property type="entry name" value="BCCT"/>
    <property type="match status" value="1"/>
</dbReference>
<feature type="region of interest" description="Disordered" evidence="8">
    <location>
        <begin position="713"/>
        <end position="737"/>
    </location>
</feature>
<evidence type="ECO:0000256" key="3">
    <source>
        <dbReference type="ARBA" id="ARBA00022448"/>
    </source>
</evidence>
<feature type="transmembrane region" description="Helical" evidence="9">
    <location>
        <begin position="278"/>
        <end position="297"/>
    </location>
</feature>
<feature type="region of interest" description="Disordered" evidence="8">
    <location>
        <begin position="1"/>
        <end position="26"/>
    </location>
</feature>
<name>A0ABP9TNP1_9MICC</name>
<dbReference type="InterPro" id="IPR018093">
    <property type="entry name" value="BCCT_CS"/>
</dbReference>
<feature type="transmembrane region" description="Helical" evidence="9">
    <location>
        <begin position="34"/>
        <end position="52"/>
    </location>
</feature>
<dbReference type="PANTHER" id="PTHR30047">
    <property type="entry name" value="HIGH-AFFINITY CHOLINE TRANSPORT PROTEIN-RELATED"/>
    <property type="match status" value="1"/>
</dbReference>
<evidence type="ECO:0000256" key="2">
    <source>
        <dbReference type="ARBA" id="ARBA00005658"/>
    </source>
</evidence>
<dbReference type="PANTHER" id="PTHR30047:SF7">
    <property type="entry name" value="HIGH-AFFINITY CHOLINE TRANSPORT PROTEIN"/>
    <property type="match status" value="1"/>
</dbReference>
<keyword evidence="7 9" id="KW-0472">Membrane</keyword>
<feature type="transmembrane region" description="Helical" evidence="9">
    <location>
        <begin position="368"/>
        <end position="386"/>
    </location>
</feature>
<proteinExistence type="inferred from homology"/>
<accession>A0ABP9TNP1</accession>
<evidence type="ECO:0000256" key="1">
    <source>
        <dbReference type="ARBA" id="ARBA00004651"/>
    </source>
</evidence>
<reference evidence="11" key="1">
    <citation type="journal article" date="2019" name="Int. J. Syst. Evol. Microbiol.">
        <title>The Global Catalogue of Microorganisms (GCM) 10K type strain sequencing project: providing services to taxonomists for standard genome sequencing and annotation.</title>
        <authorList>
            <consortium name="The Broad Institute Genomics Platform"/>
            <consortium name="The Broad Institute Genome Sequencing Center for Infectious Disease"/>
            <person name="Wu L."/>
            <person name="Ma J."/>
        </authorList>
    </citation>
    <scope>NUCLEOTIDE SEQUENCE [LARGE SCALE GENOMIC DNA]</scope>
    <source>
        <strain evidence="11">JCM 18952</strain>
    </source>
</reference>
<keyword evidence="3" id="KW-0813">Transport</keyword>
<dbReference type="NCBIfam" id="TIGR00842">
    <property type="entry name" value="bcct"/>
    <property type="match status" value="1"/>
</dbReference>
<comment type="caution">
    <text evidence="10">The sequence shown here is derived from an EMBL/GenBank/DDBJ whole genome shotgun (WGS) entry which is preliminary data.</text>
</comment>
<keyword evidence="6 9" id="KW-1133">Transmembrane helix</keyword>
<feature type="transmembrane region" description="Helical" evidence="9">
    <location>
        <begin position="337"/>
        <end position="356"/>
    </location>
</feature>
<dbReference type="NCBIfam" id="NF007399">
    <property type="entry name" value="PRK09928.1"/>
    <property type="match status" value="1"/>
</dbReference>
<protein>
    <submittedName>
        <fullName evidence="10">Choline BCCT transporter BetT</fullName>
    </submittedName>
</protein>
<evidence type="ECO:0000256" key="9">
    <source>
        <dbReference type="SAM" id="Phobius"/>
    </source>
</evidence>